<reference evidence="2" key="1">
    <citation type="submission" date="2019-03" db="EMBL/GenBank/DDBJ databases">
        <title>Long read genome sequence of the mycoparasitic Pythium oligandrum ATCC 38472 isolated from sugarbeet rhizosphere.</title>
        <authorList>
            <person name="Gaulin E."/>
        </authorList>
    </citation>
    <scope>NUCLEOTIDE SEQUENCE</scope>
    <source>
        <strain evidence="2">ATCC 38472_TT</strain>
    </source>
</reference>
<evidence type="ECO:0000313" key="2">
    <source>
        <dbReference type="EMBL" id="TMW68203.1"/>
    </source>
</evidence>
<organism evidence="2 3">
    <name type="scientific">Pythium oligandrum</name>
    <name type="common">Mycoparasitic fungus</name>
    <dbReference type="NCBI Taxonomy" id="41045"/>
    <lineage>
        <taxon>Eukaryota</taxon>
        <taxon>Sar</taxon>
        <taxon>Stramenopiles</taxon>
        <taxon>Oomycota</taxon>
        <taxon>Peronosporomycetes</taxon>
        <taxon>Pythiales</taxon>
        <taxon>Pythiaceae</taxon>
        <taxon>Pythium</taxon>
    </lineage>
</organism>
<accession>A0A8K1FS45</accession>
<gene>
    <name evidence="2" type="ORF">Poli38472_007875</name>
</gene>
<comment type="caution">
    <text evidence="2">The sequence shown here is derived from an EMBL/GenBank/DDBJ whole genome shotgun (WGS) entry which is preliminary data.</text>
</comment>
<evidence type="ECO:0000313" key="3">
    <source>
        <dbReference type="Proteomes" id="UP000794436"/>
    </source>
</evidence>
<feature type="region of interest" description="Disordered" evidence="1">
    <location>
        <begin position="152"/>
        <end position="193"/>
    </location>
</feature>
<protein>
    <submittedName>
        <fullName evidence="2">Uncharacterized protein</fullName>
    </submittedName>
</protein>
<proteinExistence type="predicted"/>
<keyword evidence="3" id="KW-1185">Reference proteome</keyword>
<name>A0A8K1FS45_PYTOL</name>
<dbReference type="EMBL" id="SPLM01000003">
    <property type="protein sequence ID" value="TMW68203.1"/>
    <property type="molecule type" value="Genomic_DNA"/>
</dbReference>
<evidence type="ECO:0000256" key="1">
    <source>
        <dbReference type="SAM" id="MobiDB-lite"/>
    </source>
</evidence>
<sequence>MLTTTTSDASVFSNFEFDSSDCHAGTGTGRSVAFPSSQNKTEDGNVIPSVIIDKASIVVNFTNVNVENVSNLVFDISGYSNSYGHTWATFDTSDTIFMYPKVGELVVVKGQSLKIVPKWVDTNDCSLAAVSLEAALIGDFCKRSPAAKVCKGHNPKVTMPPAGVSPTTSDSSSTEGTGQKKVGITPAPSSALSVTRPSTRRVLLSLVMASLAIGLSAQ</sequence>
<dbReference type="AlphaFoldDB" id="A0A8K1FS45"/>
<feature type="compositionally biased region" description="Low complexity" evidence="1">
    <location>
        <begin position="165"/>
        <end position="174"/>
    </location>
</feature>
<dbReference type="Proteomes" id="UP000794436">
    <property type="component" value="Unassembled WGS sequence"/>
</dbReference>